<evidence type="ECO:0000256" key="1">
    <source>
        <dbReference type="ARBA" id="ARBA00022614"/>
    </source>
</evidence>
<dbReference type="GO" id="GO:0007165">
    <property type="term" value="P:signal transduction"/>
    <property type="evidence" value="ECO:0007669"/>
    <property type="project" value="InterPro"/>
</dbReference>
<accession>A0A0C3VYH5</accession>
<dbReference type="InterPro" id="IPR042197">
    <property type="entry name" value="Apaf_helical"/>
</dbReference>
<dbReference type="GO" id="GO:0006952">
    <property type="term" value="P:defense response"/>
    <property type="evidence" value="ECO:0007669"/>
    <property type="project" value="UniProtKB-KW"/>
</dbReference>
<dbReference type="FunFam" id="3.40.50.10140:FF:000007">
    <property type="entry name" value="Disease resistance protein (TIR-NBS-LRR class)"/>
    <property type="match status" value="1"/>
</dbReference>
<dbReference type="Pfam" id="PF23286">
    <property type="entry name" value="LRR_13"/>
    <property type="match status" value="1"/>
</dbReference>
<keyword evidence="2" id="KW-0677">Repeat</keyword>
<dbReference type="HOGENOM" id="CLU_001561_5_0_1"/>
<dbReference type="Pfam" id="PF01582">
    <property type="entry name" value="TIR"/>
    <property type="match status" value="1"/>
</dbReference>
<dbReference type="InterPro" id="IPR032675">
    <property type="entry name" value="LRR_dom_sf"/>
</dbReference>
<dbReference type="AlphaFoldDB" id="G7KKS7"/>
<dbReference type="PANTHER" id="PTHR11017">
    <property type="entry name" value="LEUCINE-RICH REPEAT-CONTAINING PROTEIN"/>
    <property type="match status" value="1"/>
</dbReference>
<dbReference type="PROSITE" id="PS50104">
    <property type="entry name" value="TIR"/>
    <property type="match status" value="1"/>
</dbReference>
<dbReference type="SUPFAM" id="SSF52058">
    <property type="entry name" value="L domain-like"/>
    <property type="match status" value="1"/>
</dbReference>
<dbReference type="GO" id="GO:0043531">
    <property type="term" value="F:ADP binding"/>
    <property type="evidence" value="ECO:0007669"/>
    <property type="project" value="InterPro"/>
</dbReference>
<evidence type="ECO:0000256" key="2">
    <source>
        <dbReference type="ARBA" id="ARBA00022737"/>
    </source>
</evidence>
<proteinExistence type="predicted"/>
<reference evidence="6 8" key="2">
    <citation type="journal article" date="2014" name="BMC Genomics">
        <title>An improved genome release (version Mt4.0) for the model legume Medicago truncatula.</title>
        <authorList>
            <person name="Tang H."/>
            <person name="Krishnakumar V."/>
            <person name="Bidwell S."/>
            <person name="Rosen B."/>
            <person name="Chan A."/>
            <person name="Zhou S."/>
            <person name="Gentzbittel L."/>
            <person name="Childs K.L."/>
            <person name="Yandell M."/>
            <person name="Gundlach H."/>
            <person name="Mayer K.F."/>
            <person name="Schwartz D.C."/>
            <person name="Town C.D."/>
        </authorList>
    </citation>
    <scope>GENOME REANNOTATION</scope>
    <source>
        <strain evidence="7 8">cv. Jemalong A17</strain>
    </source>
</reference>
<dbReference type="Gene3D" id="1.10.8.430">
    <property type="entry name" value="Helical domain of apoptotic protease-activating factors"/>
    <property type="match status" value="1"/>
</dbReference>
<name>G7KKS7_MEDTR</name>
<dbReference type="OrthoDB" id="1402179at2759"/>
<dbReference type="Proteomes" id="UP000002051">
    <property type="component" value="Chromosome 6"/>
</dbReference>
<dbReference type="SMART" id="SM00255">
    <property type="entry name" value="TIR"/>
    <property type="match status" value="1"/>
</dbReference>
<reference evidence="7" key="3">
    <citation type="submission" date="2015-04" db="UniProtKB">
        <authorList>
            <consortium name="EnsemblPlants"/>
        </authorList>
    </citation>
    <scope>IDENTIFICATION</scope>
    <source>
        <strain evidence="7">cv. Jemalong A17</strain>
    </source>
</reference>
<dbReference type="SUPFAM" id="SSF52540">
    <property type="entry name" value="P-loop containing nucleoside triphosphate hydrolases"/>
    <property type="match status" value="1"/>
</dbReference>
<dbReference type="InterPro" id="IPR027417">
    <property type="entry name" value="P-loop_NTPase"/>
</dbReference>
<organism evidence="6 8">
    <name type="scientific">Medicago truncatula</name>
    <name type="common">Barrel medic</name>
    <name type="synonym">Medicago tribuloides</name>
    <dbReference type="NCBI Taxonomy" id="3880"/>
    <lineage>
        <taxon>Eukaryota</taxon>
        <taxon>Viridiplantae</taxon>
        <taxon>Streptophyta</taxon>
        <taxon>Embryophyta</taxon>
        <taxon>Tracheophyta</taxon>
        <taxon>Spermatophyta</taxon>
        <taxon>Magnoliopsida</taxon>
        <taxon>eudicotyledons</taxon>
        <taxon>Gunneridae</taxon>
        <taxon>Pentapetalae</taxon>
        <taxon>rosids</taxon>
        <taxon>fabids</taxon>
        <taxon>Fabales</taxon>
        <taxon>Fabaceae</taxon>
        <taxon>Papilionoideae</taxon>
        <taxon>50 kb inversion clade</taxon>
        <taxon>NPAAA clade</taxon>
        <taxon>Hologalegina</taxon>
        <taxon>IRL clade</taxon>
        <taxon>Trifolieae</taxon>
        <taxon>Medicago</taxon>
    </lineage>
</organism>
<dbReference type="PRINTS" id="PR00364">
    <property type="entry name" value="DISEASERSIST"/>
</dbReference>
<dbReference type="Gene3D" id="3.40.50.10140">
    <property type="entry name" value="Toll/interleukin-1 receptor homology (TIR) domain"/>
    <property type="match status" value="1"/>
</dbReference>
<evidence type="ECO:0000256" key="4">
    <source>
        <dbReference type="ARBA" id="ARBA00023027"/>
    </source>
</evidence>
<dbReference type="SUPFAM" id="SSF52200">
    <property type="entry name" value="Toll/Interleukin receptor TIR domain"/>
    <property type="match status" value="1"/>
</dbReference>
<dbReference type="Gene3D" id="3.80.10.10">
    <property type="entry name" value="Ribonuclease Inhibitor"/>
    <property type="match status" value="2"/>
</dbReference>
<keyword evidence="1" id="KW-0433">Leucine-rich repeat</keyword>
<gene>
    <name evidence="7" type="primary">11422252</name>
    <name evidence="6" type="ordered locus">MTR_6g078480</name>
</gene>
<dbReference type="InterPro" id="IPR058546">
    <property type="entry name" value="RPS4B/Roq1-like_LRR"/>
</dbReference>
<feature type="domain" description="TIR" evidence="5">
    <location>
        <begin position="8"/>
        <end position="176"/>
    </location>
</feature>
<dbReference type="SUPFAM" id="SSF46785">
    <property type="entry name" value="Winged helix' DNA-binding domain"/>
    <property type="match status" value="1"/>
</dbReference>
<evidence type="ECO:0000313" key="6">
    <source>
        <dbReference type="EMBL" id="AES76423.2"/>
    </source>
</evidence>
<dbReference type="PANTHER" id="PTHR11017:SF431">
    <property type="entry name" value="ADP-RIBOSYL CYCLASE_CYCLIC ADP-RIBOSE HYDROLASE"/>
    <property type="match status" value="1"/>
</dbReference>
<dbReference type="InterPro" id="IPR000157">
    <property type="entry name" value="TIR_dom"/>
</dbReference>
<evidence type="ECO:0000313" key="7">
    <source>
        <dbReference type="EnsemblPlants" id="AES76423"/>
    </source>
</evidence>
<dbReference type="InterPro" id="IPR058192">
    <property type="entry name" value="WHD_ROQ1-like"/>
</dbReference>
<protein>
    <submittedName>
        <fullName evidence="6">Disease resistance protein (TIR-NBS-LRR class)</fullName>
    </submittedName>
</protein>
<accession>G7KKS7</accession>
<dbReference type="InterPro" id="IPR035897">
    <property type="entry name" value="Toll_tir_struct_dom_sf"/>
</dbReference>
<dbReference type="EnsemblPlants" id="AES76423">
    <property type="protein sequence ID" value="AES76423"/>
    <property type="gene ID" value="MTR_6g078480"/>
</dbReference>
<dbReference type="Pfam" id="PF00931">
    <property type="entry name" value="NB-ARC"/>
    <property type="match status" value="1"/>
</dbReference>
<evidence type="ECO:0000259" key="5">
    <source>
        <dbReference type="PROSITE" id="PS50104"/>
    </source>
</evidence>
<evidence type="ECO:0000256" key="3">
    <source>
        <dbReference type="ARBA" id="ARBA00022821"/>
    </source>
</evidence>
<dbReference type="EMBL" id="CM001222">
    <property type="protein sequence ID" value="AES76423.2"/>
    <property type="molecule type" value="Genomic_DNA"/>
</dbReference>
<reference evidence="6 8" key="1">
    <citation type="journal article" date="2011" name="Nature">
        <title>The Medicago genome provides insight into the evolution of rhizobial symbioses.</title>
        <authorList>
            <person name="Young N.D."/>
            <person name="Debelle F."/>
            <person name="Oldroyd G.E."/>
            <person name="Geurts R."/>
            <person name="Cannon S.B."/>
            <person name="Udvardi M.K."/>
            <person name="Benedito V.A."/>
            <person name="Mayer K.F."/>
            <person name="Gouzy J."/>
            <person name="Schoof H."/>
            <person name="Van de Peer Y."/>
            <person name="Proost S."/>
            <person name="Cook D.R."/>
            <person name="Meyers B.C."/>
            <person name="Spannagl M."/>
            <person name="Cheung F."/>
            <person name="De Mita S."/>
            <person name="Krishnakumar V."/>
            <person name="Gundlach H."/>
            <person name="Zhou S."/>
            <person name="Mudge J."/>
            <person name="Bharti A.K."/>
            <person name="Murray J.D."/>
            <person name="Naoumkina M.A."/>
            <person name="Rosen B."/>
            <person name="Silverstein K.A."/>
            <person name="Tang H."/>
            <person name="Rombauts S."/>
            <person name="Zhao P.X."/>
            <person name="Zhou P."/>
            <person name="Barbe V."/>
            <person name="Bardou P."/>
            <person name="Bechner M."/>
            <person name="Bellec A."/>
            <person name="Berger A."/>
            <person name="Berges H."/>
            <person name="Bidwell S."/>
            <person name="Bisseling T."/>
            <person name="Choisne N."/>
            <person name="Couloux A."/>
            <person name="Denny R."/>
            <person name="Deshpande S."/>
            <person name="Dai X."/>
            <person name="Doyle J.J."/>
            <person name="Dudez A.M."/>
            <person name="Farmer A.D."/>
            <person name="Fouteau S."/>
            <person name="Franken C."/>
            <person name="Gibelin C."/>
            <person name="Gish J."/>
            <person name="Goldstein S."/>
            <person name="Gonzalez A.J."/>
            <person name="Green P.J."/>
            <person name="Hallab A."/>
            <person name="Hartog M."/>
            <person name="Hua A."/>
            <person name="Humphray S.J."/>
            <person name="Jeong D.H."/>
            <person name="Jing Y."/>
            <person name="Jocker A."/>
            <person name="Kenton S.M."/>
            <person name="Kim D.J."/>
            <person name="Klee K."/>
            <person name="Lai H."/>
            <person name="Lang C."/>
            <person name="Lin S."/>
            <person name="Macmil S.L."/>
            <person name="Magdelenat G."/>
            <person name="Matthews L."/>
            <person name="McCorrison J."/>
            <person name="Monaghan E.L."/>
            <person name="Mun J.H."/>
            <person name="Najar F.Z."/>
            <person name="Nicholson C."/>
            <person name="Noirot C."/>
            <person name="O'Bleness M."/>
            <person name="Paule C.R."/>
            <person name="Poulain J."/>
            <person name="Prion F."/>
            <person name="Qin B."/>
            <person name="Qu C."/>
            <person name="Retzel E.F."/>
            <person name="Riddle C."/>
            <person name="Sallet E."/>
            <person name="Samain S."/>
            <person name="Samson N."/>
            <person name="Sanders I."/>
            <person name="Saurat O."/>
            <person name="Scarpelli C."/>
            <person name="Schiex T."/>
            <person name="Segurens B."/>
            <person name="Severin A.J."/>
            <person name="Sherrier D.J."/>
            <person name="Shi R."/>
            <person name="Sims S."/>
            <person name="Singer S.R."/>
            <person name="Sinharoy S."/>
            <person name="Sterck L."/>
            <person name="Viollet A."/>
            <person name="Wang B.B."/>
            <person name="Wang K."/>
            <person name="Wang M."/>
            <person name="Wang X."/>
            <person name="Warfsmann J."/>
            <person name="Weissenbach J."/>
            <person name="White D.D."/>
            <person name="White J.D."/>
            <person name="Wiley G.B."/>
            <person name="Wincker P."/>
            <person name="Xing Y."/>
            <person name="Yang L."/>
            <person name="Yao Z."/>
            <person name="Ying F."/>
            <person name="Zhai J."/>
            <person name="Zhou L."/>
            <person name="Zuber A."/>
            <person name="Denarie J."/>
            <person name="Dixon R.A."/>
            <person name="May G.D."/>
            <person name="Schwartz D.C."/>
            <person name="Rogers J."/>
            <person name="Quetier F."/>
            <person name="Town C.D."/>
            <person name="Roe B.A."/>
        </authorList>
    </citation>
    <scope>NUCLEOTIDE SEQUENCE [LARGE SCALE GENOMIC DNA]</scope>
    <source>
        <strain evidence="6">A17</strain>
        <strain evidence="7 8">cv. Jemalong A17</strain>
    </source>
</reference>
<keyword evidence="4" id="KW-0520">NAD</keyword>
<keyword evidence="8" id="KW-1185">Reference proteome</keyword>
<dbReference type="InterPro" id="IPR036390">
    <property type="entry name" value="WH_DNA-bd_sf"/>
</dbReference>
<dbReference type="Gene3D" id="3.40.50.300">
    <property type="entry name" value="P-loop containing nucleotide triphosphate hydrolases"/>
    <property type="match status" value="1"/>
</dbReference>
<dbReference type="Pfam" id="PF23282">
    <property type="entry name" value="WHD_ROQ1"/>
    <property type="match status" value="1"/>
</dbReference>
<keyword evidence="3" id="KW-0611">Plant defense</keyword>
<dbReference type="InterPro" id="IPR044974">
    <property type="entry name" value="Disease_R_plants"/>
</dbReference>
<dbReference type="InterPro" id="IPR002182">
    <property type="entry name" value="NB-ARC"/>
</dbReference>
<dbReference type="ExpressionAtlas" id="G7KKS7">
    <property type="expression patterns" value="differential"/>
</dbReference>
<sequence length="1045" mass="120231">MASLTDRFKYDLFLSFRGEDTRHGFTGNLWKALSDRGIHTFMDDEELQKGEEITPSLIKAIEDSNMAIIVLSKNYASSTFCLKELSTILYSIKDKGRCVWPVFYDVEPSDVRKLKRSYGEAMVEHEARDHSNMDLLQKWKNALNQVANLSGFHFKNGDEYEHVFIGKIVEQVSREIIPATLPVPDYLVGLEYQKQHVTSLLNDGPNDKVQMVGIHGIGGIGKTTLALAVYNSIVHQFQGSCFLEKVRENSDKNGLIHLQKILLSQVVGEKNIELTSVRQGISILQKRFHQKKVLLLLDDVDKEEQLEAIAGRSDWFGRGSRVIITTRDKRLLTYHGVERTYEVNGLNDQDAFELVILKAFKNKFIFSGYVHVILRAISYASGLPLALEVIGSHFFNKTIEQCKYALDRYERIPDKKIQTILQLSFDALQEEEKSVFLDIACCFKGYKWTRVEQILNAHYDNIMKDHIDVLVEKSLIKTSMSGNVTLHDLIEDMGKEIVRQESPEDPGKRSRLWSSKDIIQVLEENTGTSKIEIICPSSRIEVEWDEEAFKKMENLRTLIIMDGQFTESPKNLPNSLRILEHHLYPSWGLPSQFYPRKLAICKIPSYSTSFAWDDFFKKASKFKNIRVLSFDHHKSLTRIPDISGLVNLEELSFQDCVNLITVDDSVGFLGNLKTLRAMRCIKLRSIPPLKLTSLERFNLSHCLSLERFPKILGEMNNITEIHLDNTLIQELPFPFQNLTPPQTLYQCNCGVVYLSNRAAVMSKLAEFTIQAEEKVSPMQSSHVEYICLRNCKFSDEYLSTGLMLFTNVKELHLSDNQFKILPKSIEKCHFLQRLVLDNCEELQEIEGIPPCLKTLSALNCKSLTSPCKSKLLNQELHEAGNTWFRLPRTRIPEWFDHQCLAGLSISFWFRNKFPVIALCVVSPSTWDDSRRPVRVIINGDTFFYRHGENKRLSPEVYHLHLFHMQMEKLNNNMDKALLENKWNHAEVDFGFPFMYSGIHVLKKKSNMKDIQFTNPDKDDNIELTQYKRNSDSLVSVIASDVDKCE</sequence>
<evidence type="ECO:0000313" key="8">
    <source>
        <dbReference type="Proteomes" id="UP000002051"/>
    </source>
</evidence>